<keyword evidence="2" id="KW-0378">Hydrolase</keyword>
<reference evidence="2 3" key="1">
    <citation type="submission" date="2024-10" db="EMBL/GenBank/DDBJ databases">
        <title>The Natural Products Discovery Center: Release of the First 8490 Sequenced Strains for Exploring Actinobacteria Biosynthetic Diversity.</title>
        <authorList>
            <person name="Kalkreuter E."/>
            <person name="Kautsar S.A."/>
            <person name="Yang D."/>
            <person name="Bader C.D."/>
            <person name="Teijaro C.N."/>
            <person name="Fluegel L."/>
            <person name="Davis C.M."/>
            <person name="Simpson J.R."/>
            <person name="Lauterbach L."/>
            <person name="Steele A.D."/>
            <person name="Gui C."/>
            <person name="Meng S."/>
            <person name="Li G."/>
            <person name="Viehrig K."/>
            <person name="Ye F."/>
            <person name="Su P."/>
            <person name="Kiefer A.F."/>
            <person name="Nichols A."/>
            <person name="Cepeda A.J."/>
            <person name="Yan W."/>
            <person name="Fan B."/>
            <person name="Jiang Y."/>
            <person name="Adhikari A."/>
            <person name="Zheng C.-J."/>
            <person name="Schuster L."/>
            <person name="Cowan T.M."/>
            <person name="Smanski M.J."/>
            <person name="Chevrette M.G."/>
            <person name="De Carvalho L.P.S."/>
            <person name="Shen B."/>
        </authorList>
    </citation>
    <scope>NUCLEOTIDE SEQUENCE [LARGE SCALE GENOMIC DNA]</scope>
    <source>
        <strain evidence="2 3">NPDC002173</strain>
    </source>
</reference>
<keyword evidence="3" id="KW-1185">Reference proteome</keyword>
<evidence type="ECO:0000313" key="2">
    <source>
        <dbReference type="EMBL" id="MFF3669440.1"/>
    </source>
</evidence>
<dbReference type="PANTHER" id="PTHR46825:SF9">
    <property type="entry name" value="BETA-LACTAMASE-RELATED DOMAIN-CONTAINING PROTEIN"/>
    <property type="match status" value="1"/>
</dbReference>
<evidence type="ECO:0000313" key="3">
    <source>
        <dbReference type="Proteomes" id="UP001602013"/>
    </source>
</evidence>
<gene>
    <name evidence="2" type="ORF">ACFYXI_28000</name>
</gene>
<dbReference type="EMBL" id="JBIASD010000021">
    <property type="protein sequence ID" value="MFF3669440.1"/>
    <property type="molecule type" value="Genomic_DNA"/>
</dbReference>
<evidence type="ECO:0000259" key="1">
    <source>
        <dbReference type="Pfam" id="PF00144"/>
    </source>
</evidence>
<dbReference type="RefSeq" id="WP_387415526.1">
    <property type="nucleotide sequence ID" value="NZ_JBIASD010000021.1"/>
</dbReference>
<dbReference type="InterPro" id="IPR012338">
    <property type="entry name" value="Beta-lactam/transpept-like"/>
</dbReference>
<name>A0ABW6SWP4_9ACTN</name>
<dbReference type="Proteomes" id="UP001602013">
    <property type="component" value="Unassembled WGS sequence"/>
</dbReference>
<dbReference type="Pfam" id="PF00144">
    <property type="entry name" value="Beta-lactamase"/>
    <property type="match status" value="1"/>
</dbReference>
<dbReference type="InterPro" id="IPR001466">
    <property type="entry name" value="Beta-lactam-related"/>
</dbReference>
<dbReference type="PANTHER" id="PTHR46825">
    <property type="entry name" value="D-ALANYL-D-ALANINE-CARBOXYPEPTIDASE/ENDOPEPTIDASE AMPH"/>
    <property type="match status" value="1"/>
</dbReference>
<comment type="caution">
    <text evidence="2">The sequence shown here is derived from an EMBL/GenBank/DDBJ whole genome shotgun (WGS) entry which is preliminary data.</text>
</comment>
<accession>A0ABW6SWP4</accession>
<dbReference type="EC" id="3.-.-.-" evidence="2"/>
<dbReference type="Gene3D" id="3.40.710.10">
    <property type="entry name" value="DD-peptidase/beta-lactamase superfamily"/>
    <property type="match status" value="1"/>
</dbReference>
<dbReference type="SUPFAM" id="SSF56601">
    <property type="entry name" value="beta-lactamase/transpeptidase-like"/>
    <property type="match status" value="1"/>
</dbReference>
<organism evidence="2 3">
    <name type="scientific">Microtetraspora malaysiensis</name>
    <dbReference type="NCBI Taxonomy" id="161358"/>
    <lineage>
        <taxon>Bacteria</taxon>
        <taxon>Bacillati</taxon>
        <taxon>Actinomycetota</taxon>
        <taxon>Actinomycetes</taxon>
        <taxon>Streptosporangiales</taxon>
        <taxon>Streptosporangiaceae</taxon>
        <taxon>Microtetraspora</taxon>
    </lineage>
</organism>
<protein>
    <submittedName>
        <fullName evidence="2">Serine hydrolase domain-containing protein</fullName>
        <ecNumber evidence="2">3.-.-.-</ecNumber>
    </submittedName>
</protein>
<dbReference type="GO" id="GO:0016787">
    <property type="term" value="F:hydrolase activity"/>
    <property type="evidence" value="ECO:0007669"/>
    <property type="project" value="UniProtKB-KW"/>
</dbReference>
<dbReference type="InterPro" id="IPR050491">
    <property type="entry name" value="AmpC-like"/>
</dbReference>
<feature type="domain" description="Beta-lactamase-related" evidence="1">
    <location>
        <begin position="18"/>
        <end position="322"/>
    </location>
</feature>
<sequence length="512" mass="54263">MDLELVERAVADFTPDGPDAPGLAVGVYSGGRALHTAATGVATVEFGVPIDARTRFDIASASKQFTAACVLMLAHEGKLSLDDDIRKHVPELALESAVTIGQCLNHTGGLPEWYALQAITGVPLQVLTEQRLMKIISRIRRTTFEPGTAFSYSNTGYVLAAVVVRRVTGKSLAEFAAERVFGPLGMDDTGYRDDASVPLPRMAFGYAAGPVRADTEEGAVGDGGLVTSVSQLAPWFGFLADGRVLGMRLRDALLERGVLADGTVLSYAYGIFHWKVGELDAFGHTGGMHGYVSNLLYLPGPDLGVAVLTNQSALDPVGLSRRVALELTGQREDSEDVARGQAPAPVVGHWYEEATDTPITVAEAGEGRVAIVQQEAEFAPGADGRWYGVGEARTTWLAVEDGTLIVGSTPRDEPPMTFTPCRAPGEDRAPDGAWLSDEYDVLAVLKDGRFTVGLTLALDTEPAPAGAWRAGPFTLRLEAGGDLTISGEGFRRMRFTAQPEGATPVGIPPGLV</sequence>
<proteinExistence type="predicted"/>